<keyword evidence="1" id="KW-0949">S-adenosyl-L-methionine</keyword>
<comment type="caution">
    <text evidence="2">The sequence shown here is derived from an EMBL/GenBank/DDBJ whole genome shotgun (WGS) entry which is preliminary data.</text>
</comment>
<dbReference type="GO" id="GO:0042054">
    <property type="term" value="F:histone methyltransferase activity"/>
    <property type="evidence" value="ECO:0007669"/>
    <property type="project" value="TreeGrafter"/>
</dbReference>
<dbReference type="InterPro" id="IPR029063">
    <property type="entry name" value="SAM-dependent_MTases_sf"/>
</dbReference>
<dbReference type="PANTHER" id="PTHR11006:SF4">
    <property type="entry name" value="PROTEIN ARGININE N-METHYLTRANSFERASE 7"/>
    <property type="match status" value="1"/>
</dbReference>
<reference evidence="2" key="1">
    <citation type="submission" date="2021-02" db="EMBL/GenBank/DDBJ databases">
        <authorList>
            <person name="Dougan E. K."/>
            <person name="Rhodes N."/>
            <person name="Thang M."/>
            <person name="Chan C."/>
        </authorList>
    </citation>
    <scope>NUCLEOTIDE SEQUENCE</scope>
</reference>
<dbReference type="Proteomes" id="UP000649617">
    <property type="component" value="Unassembled WGS sequence"/>
</dbReference>
<keyword evidence="3" id="KW-1185">Reference proteome</keyword>
<sequence>MEPSLYMLLAIDSTFSDRSASALIMEPSLKRRRLEEAKRDLAFGQHYAGLRDAGAQLEQLCERLACMEDELAGSLQSCTEPDAKQKFKQLRSRMEATIREELSRLCGLACEPAEVAEKLGCCVLQATTTRGRDVICHNQDYNLQNHIDMVSDKVRVSAFQSSIYRSAKGKRVLDVGTGAFCLLARMALAAGAARVDAVEINEWVCGHAEKLLRREATMKNQENEEGLQLDADLSLTAKLLPEVPPLAQPGAQVCEDTSGVSPDNSGKPCCTISVIRGNLPSSRLCLYSGSLQKSPLSGPYELVVHELLGHVASSEGVVETLKTLQRPDFCAKDCTFIPCAAGTLFAPTSKLELASSLERVLHCFFNAGTRIEAQTKYHARCFDATKLLARPRFFEYLTFSAVSTPDAGRRRVVFITDMSGEFDGLHFHLHVQLDESTEIDTLATRTTWSTTYVKLLERGVWLPEGFCMVSWHDWNWRQQFACPIKWPIWPNDGILVGIIYDKYGSLHRAKCDAFGLLLTYWVGTPLLEYLTKGQSFSTSLKDECLDIVSFIVPLAAVATDIGKIMTTEMLQKLASGVFTKECLKVCAFRMGLFAGLLSRVRGKEELLDQRASDVRKKGATVRIADDEEIPDEWYGEGDPRVEVTPTKVAIGVNSWTLRVSVRMLAAGRA</sequence>
<dbReference type="Gene3D" id="3.40.50.150">
    <property type="entry name" value="Vaccinia Virus protein VP39"/>
    <property type="match status" value="1"/>
</dbReference>
<protein>
    <submittedName>
        <fullName evidence="2">Uncharacterized protein</fullName>
    </submittedName>
</protein>
<proteinExistence type="predicted"/>
<dbReference type="EMBL" id="CAJNIZ010044282">
    <property type="protein sequence ID" value="CAE7683899.1"/>
    <property type="molecule type" value="Genomic_DNA"/>
</dbReference>
<dbReference type="InterPro" id="IPR025799">
    <property type="entry name" value="Arg_MeTrfase"/>
</dbReference>
<evidence type="ECO:0000313" key="3">
    <source>
        <dbReference type="Proteomes" id="UP000649617"/>
    </source>
</evidence>
<name>A0A812WKU0_SYMPI</name>
<gene>
    <name evidence="2" type="ORF">SPIL2461_LOCUS19091</name>
</gene>
<feature type="non-terminal residue" evidence="2">
    <location>
        <position position="1"/>
    </location>
</feature>
<dbReference type="GO" id="GO:0016274">
    <property type="term" value="F:protein-arginine N-methyltransferase activity"/>
    <property type="evidence" value="ECO:0007669"/>
    <property type="project" value="InterPro"/>
</dbReference>
<organism evidence="2 3">
    <name type="scientific">Symbiodinium pilosum</name>
    <name type="common">Dinoflagellate</name>
    <dbReference type="NCBI Taxonomy" id="2952"/>
    <lineage>
        <taxon>Eukaryota</taxon>
        <taxon>Sar</taxon>
        <taxon>Alveolata</taxon>
        <taxon>Dinophyceae</taxon>
        <taxon>Suessiales</taxon>
        <taxon>Symbiodiniaceae</taxon>
        <taxon>Symbiodinium</taxon>
    </lineage>
</organism>
<evidence type="ECO:0000256" key="1">
    <source>
        <dbReference type="ARBA" id="ARBA00022691"/>
    </source>
</evidence>
<accession>A0A812WKU0</accession>
<dbReference type="OrthoDB" id="415293at2759"/>
<dbReference type="AlphaFoldDB" id="A0A812WKU0"/>
<dbReference type="SUPFAM" id="SSF53335">
    <property type="entry name" value="S-adenosyl-L-methionine-dependent methyltransferases"/>
    <property type="match status" value="1"/>
</dbReference>
<dbReference type="PANTHER" id="PTHR11006">
    <property type="entry name" value="PROTEIN ARGININE N-METHYLTRANSFERASE"/>
    <property type="match status" value="1"/>
</dbReference>
<evidence type="ECO:0000313" key="2">
    <source>
        <dbReference type="EMBL" id="CAE7683899.1"/>
    </source>
</evidence>